<dbReference type="OrthoDB" id="7766037at2"/>
<dbReference type="Proteomes" id="UP000295023">
    <property type="component" value="Unassembled WGS sequence"/>
</dbReference>
<dbReference type="RefSeq" id="WP_132286736.1">
    <property type="nucleotide sequence ID" value="NZ_SKBM01000006.1"/>
</dbReference>
<keyword evidence="2" id="KW-1185">Reference proteome</keyword>
<dbReference type="AlphaFoldDB" id="A0A4R4DRC6"/>
<proteinExistence type="predicted"/>
<protein>
    <submittedName>
        <fullName evidence="1">Uncharacterized protein</fullName>
    </submittedName>
</protein>
<evidence type="ECO:0000313" key="1">
    <source>
        <dbReference type="EMBL" id="TCZ63918.1"/>
    </source>
</evidence>
<comment type="caution">
    <text evidence="1">The sequence shown here is derived from an EMBL/GenBank/DDBJ whole genome shotgun (WGS) entry which is preliminary data.</text>
</comment>
<name>A0A4R4DRC6_9PROT</name>
<organism evidence="1 2">
    <name type="scientific">Roseicella aquatilis</name>
    <dbReference type="NCBI Taxonomy" id="2527868"/>
    <lineage>
        <taxon>Bacteria</taxon>
        <taxon>Pseudomonadati</taxon>
        <taxon>Pseudomonadota</taxon>
        <taxon>Alphaproteobacteria</taxon>
        <taxon>Acetobacterales</taxon>
        <taxon>Roseomonadaceae</taxon>
        <taxon>Roseicella</taxon>
    </lineage>
</organism>
<gene>
    <name evidence="1" type="ORF">EXY23_08000</name>
</gene>
<reference evidence="1 2" key="1">
    <citation type="submission" date="2019-03" db="EMBL/GenBank/DDBJ databases">
        <title>Paracraurococcus aquatilis NE82 genome sequence.</title>
        <authorList>
            <person name="Zhao Y."/>
            <person name="Du Z."/>
        </authorList>
    </citation>
    <scope>NUCLEOTIDE SEQUENCE [LARGE SCALE GENOMIC DNA]</scope>
    <source>
        <strain evidence="1 2">NE82</strain>
    </source>
</reference>
<evidence type="ECO:0000313" key="2">
    <source>
        <dbReference type="Proteomes" id="UP000295023"/>
    </source>
</evidence>
<dbReference type="EMBL" id="SKBM01000006">
    <property type="protein sequence ID" value="TCZ63918.1"/>
    <property type="molecule type" value="Genomic_DNA"/>
</dbReference>
<accession>A0A4R4DRC6</accession>
<sequence>MSRPITPADLHTVQRIAAEEARRLGRSLGLPAQDRDDLLHDLLVDLLPRLPAYDPARGTLGGFARVCMRHAALRIAHQHRHRRRVARTISLNDPLPSGDGLTLADILSEADGYGSWCGQPTDRIAALERRLDLERAAGAIDPEDHPLCAALSAKTPHQLAAQGLLPRARIYRRIREMRLRLLASGIPSAA</sequence>